<dbReference type="Proteomes" id="UP000252519">
    <property type="component" value="Unassembled WGS sequence"/>
</dbReference>
<keyword evidence="1" id="KW-0472">Membrane</keyword>
<protein>
    <submittedName>
        <fullName evidence="2">Uncharacterized protein</fullName>
    </submittedName>
</protein>
<dbReference type="EMBL" id="JOJR01000002">
    <property type="protein sequence ID" value="RCN53429.1"/>
    <property type="molecule type" value="Genomic_DNA"/>
</dbReference>
<dbReference type="OrthoDB" id="7952570at2759"/>
<dbReference type="STRING" id="29170.A0A368HCR3"/>
<sequence>MISLDANVPLSTIRGKDTLSARLVTLPLFMQLPLLILACFWVIAGADEEPQEPPKPSALSIMLLRFENLQGVLANGKPCSLFSFIGIQCTMEMNVTVTIGDNELELVDLGQVTTASNKIDFTETTYGGWSNPMTIPLDGKPYQGFKLKVQITSHGLPVDNWSHEFADGSQLKGVSSYTSTRPGLLGTM</sequence>
<keyword evidence="1" id="KW-0812">Transmembrane</keyword>
<evidence type="ECO:0000256" key="1">
    <source>
        <dbReference type="SAM" id="Phobius"/>
    </source>
</evidence>
<keyword evidence="3" id="KW-1185">Reference proteome</keyword>
<dbReference type="AlphaFoldDB" id="A0A368HCR3"/>
<evidence type="ECO:0000313" key="2">
    <source>
        <dbReference type="EMBL" id="RCN53429.1"/>
    </source>
</evidence>
<name>A0A368HCR3_ANCCA</name>
<comment type="caution">
    <text evidence="2">The sequence shown here is derived from an EMBL/GenBank/DDBJ whole genome shotgun (WGS) entry which is preliminary data.</text>
</comment>
<reference evidence="2 3" key="1">
    <citation type="submission" date="2014-10" db="EMBL/GenBank/DDBJ databases">
        <title>Draft genome of the hookworm Ancylostoma caninum.</title>
        <authorList>
            <person name="Mitreva M."/>
        </authorList>
    </citation>
    <scope>NUCLEOTIDE SEQUENCE [LARGE SCALE GENOMIC DNA]</scope>
    <source>
        <strain evidence="2 3">Baltimore</strain>
    </source>
</reference>
<accession>A0A368HCR3</accession>
<organism evidence="2 3">
    <name type="scientific">Ancylostoma caninum</name>
    <name type="common">Dog hookworm</name>
    <dbReference type="NCBI Taxonomy" id="29170"/>
    <lineage>
        <taxon>Eukaryota</taxon>
        <taxon>Metazoa</taxon>
        <taxon>Ecdysozoa</taxon>
        <taxon>Nematoda</taxon>
        <taxon>Chromadorea</taxon>
        <taxon>Rhabditida</taxon>
        <taxon>Rhabditina</taxon>
        <taxon>Rhabditomorpha</taxon>
        <taxon>Strongyloidea</taxon>
        <taxon>Ancylostomatidae</taxon>
        <taxon>Ancylostomatinae</taxon>
        <taxon>Ancylostoma</taxon>
    </lineage>
</organism>
<evidence type="ECO:0000313" key="3">
    <source>
        <dbReference type="Proteomes" id="UP000252519"/>
    </source>
</evidence>
<proteinExistence type="predicted"/>
<gene>
    <name evidence="2" type="ORF">ANCCAN_00494</name>
</gene>
<keyword evidence="1" id="KW-1133">Transmembrane helix</keyword>
<feature type="transmembrane region" description="Helical" evidence="1">
    <location>
        <begin position="23"/>
        <end position="44"/>
    </location>
</feature>